<evidence type="ECO:0000256" key="8">
    <source>
        <dbReference type="ARBA" id="ARBA00022692"/>
    </source>
</evidence>
<evidence type="ECO:0000256" key="17">
    <source>
        <dbReference type="SAM" id="Phobius"/>
    </source>
</evidence>
<evidence type="ECO:0000256" key="10">
    <source>
        <dbReference type="ARBA" id="ARBA00022989"/>
    </source>
</evidence>
<feature type="region of interest" description="Disordered" evidence="16">
    <location>
        <begin position="131"/>
        <end position="155"/>
    </location>
</feature>
<evidence type="ECO:0000256" key="7">
    <source>
        <dbReference type="ARBA" id="ARBA00022490"/>
    </source>
</evidence>
<evidence type="ECO:0000256" key="11">
    <source>
        <dbReference type="ARBA" id="ARBA00023136"/>
    </source>
</evidence>
<evidence type="ECO:0000256" key="5">
    <source>
        <dbReference type="ARBA" id="ARBA00015329"/>
    </source>
</evidence>
<keyword evidence="8 17" id="KW-0812">Transmembrane</keyword>
<organism evidence="18">
    <name type="scientific">Cyprideis torosa</name>
    <dbReference type="NCBI Taxonomy" id="163714"/>
    <lineage>
        <taxon>Eukaryota</taxon>
        <taxon>Metazoa</taxon>
        <taxon>Ecdysozoa</taxon>
        <taxon>Arthropoda</taxon>
        <taxon>Crustacea</taxon>
        <taxon>Oligostraca</taxon>
        <taxon>Ostracoda</taxon>
        <taxon>Podocopa</taxon>
        <taxon>Podocopida</taxon>
        <taxon>Cytherocopina</taxon>
        <taxon>Cytheroidea</taxon>
        <taxon>Cytherideidae</taxon>
        <taxon>Cyprideis</taxon>
    </lineage>
</organism>
<keyword evidence="12" id="KW-1015">Disulfide bond</keyword>
<dbReference type="EMBL" id="OB661546">
    <property type="protein sequence ID" value="CAD7228461.1"/>
    <property type="molecule type" value="Genomic_DNA"/>
</dbReference>
<dbReference type="AlphaFoldDB" id="A0A7R8WDR6"/>
<evidence type="ECO:0000256" key="4">
    <source>
        <dbReference type="ARBA" id="ARBA00007574"/>
    </source>
</evidence>
<proteinExistence type="inferred from homology"/>
<dbReference type="PANTHER" id="PTHR21142">
    <property type="entry name" value="SARCOGLYCANS"/>
    <property type="match status" value="1"/>
</dbReference>
<feature type="transmembrane region" description="Helical" evidence="17">
    <location>
        <begin position="26"/>
        <end position="53"/>
    </location>
</feature>
<accession>A0A7R8WDR6</accession>
<dbReference type="Pfam" id="PF04790">
    <property type="entry name" value="Sarcoglycan_1"/>
    <property type="match status" value="1"/>
</dbReference>
<dbReference type="GO" id="GO:0016012">
    <property type="term" value="C:sarcoglycan complex"/>
    <property type="evidence" value="ECO:0007669"/>
    <property type="project" value="InterPro"/>
</dbReference>
<protein>
    <recommendedName>
        <fullName evidence="5">Beta-sarcoglycan</fullName>
    </recommendedName>
</protein>
<keyword evidence="14" id="KW-0206">Cytoskeleton</keyword>
<evidence type="ECO:0000256" key="14">
    <source>
        <dbReference type="ARBA" id="ARBA00023212"/>
    </source>
</evidence>
<keyword evidence="13" id="KW-0325">Glycoprotein</keyword>
<comment type="function">
    <text evidence="1">Component of the sarcoglycan complex, a subcomplex of the dystrophin-glycoprotein complex which forms a link between the F-actin cytoskeleton and the extracellular matrix.</text>
</comment>
<keyword evidence="11 17" id="KW-0472">Membrane</keyword>
<evidence type="ECO:0000256" key="2">
    <source>
        <dbReference type="ARBA" id="ARBA00004245"/>
    </source>
</evidence>
<evidence type="ECO:0000256" key="6">
    <source>
        <dbReference type="ARBA" id="ARBA00022475"/>
    </source>
</evidence>
<evidence type="ECO:0000256" key="15">
    <source>
        <dbReference type="ARBA" id="ARBA00026041"/>
    </source>
</evidence>
<dbReference type="InterPro" id="IPR027659">
    <property type="entry name" value="Sgcb"/>
</dbReference>
<keyword evidence="7" id="KW-0963">Cytoplasm</keyword>
<evidence type="ECO:0000256" key="16">
    <source>
        <dbReference type="SAM" id="MobiDB-lite"/>
    </source>
</evidence>
<evidence type="ECO:0000313" key="18">
    <source>
        <dbReference type="EMBL" id="CAD7228461.1"/>
    </source>
</evidence>
<dbReference type="InterPro" id="IPR006875">
    <property type="entry name" value="Sarcoglycan"/>
</dbReference>
<evidence type="ECO:0000256" key="13">
    <source>
        <dbReference type="ARBA" id="ARBA00023180"/>
    </source>
</evidence>
<dbReference type="GO" id="GO:0042383">
    <property type="term" value="C:sarcolemma"/>
    <property type="evidence" value="ECO:0007669"/>
    <property type="project" value="UniProtKB-SubCell"/>
</dbReference>
<reference evidence="18" key="1">
    <citation type="submission" date="2020-11" db="EMBL/GenBank/DDBJ databases">
        <authorList>
            <person name="Tran Van P."/>
        </authorList>
    </citation>
    <scope>NUCLEOTIDE SEQUENCE</scope>
</reference>
<dbReference type="GO" id="GO:0007517">
    <property type="term" value="P:muscle organ development"/>
    <property type="evidence" value="ECO:0007669"/>
    <property type="project" value="InterPro"/>
</dbReference>
<evidence type="ECO:0000256" key="1">
    <source>
        <dbReference type="ARBA" id="ARBA00002860"/>
    </source>
</evidence>
<evidence type="ECO:0000256" key="12">
    <source>
        <dbReference type="ARBA" id="ARBA00023157"/>
    </source>
</evidence>
<name>A0A7R8WDR6_9CRUS</name>
<comment type="subunit">
    <text evidence="15">Cross-link to form 2 major subcomplexes: one consisting of SGCB, SGCD and SGCG and the other consisting of SGCB and SGCD. The association between SGCB and SGCG is particularly strong while SGCA is loosely associated with the other sarcoglycans.</text>
</comment>
<keyword evidence="9" id="KW-0735">Signal-anchor</keyword>
<dbReference type="PANTHER" id="PTHR21142:SF2">
    <property type="entry name" value="BETA-SARCOGLYCAN"/>
    <property type="match status" value="1"/>
</dbReference>
<comment type="similarity">
    <text evidence="4">Belongs to the sarcoglycan beta/delta/gamma/zeta family.</text>
</comment>
<dbReference type="GO" id="GO:0005856">
    <property type="term" value="C:cytoskeleton"/>
    <property type="evidence" value="ECO:0007669"/>
    <property type="project" value="UniProtKB-SubCell"/>
</dbReference>
<comment type="subcellular location">
    <subcellularLocation>
        <location evidence="3">Cell membrane</location>
        <location evidence="3">Sarcolemma</location>
        <topology evidence="3">Single-pass type II membrane protein</topology>
    </subcellularLocation>
    <subcellularLocation>
        <location evidence="2">Cytoplasm</location>
        <location evidence="2">Cytoskeleton</location>
    </subcellularLocation>
</comment>
<dbReference type="OrthoDB" id="5843723at2759"/>
<evidence type="ECO:0000256" key="9">
    <source>
        <dbReference type="ARBA" id="ARBA00022968"/>
    </source>
</evidence>
<keyword evidence="10 17" id="KW-1133">Transmembrane helix</keyword>
<keyword evidence="6" id="KW-1003">Cell membrane</keyword>
<evidence type="ECO:0000256" key="3">
    <source>
        <dbReference type="ARBA" id="ARBA00004274"/>
    </source>
</evidence>
<sequence>MKKIFFEKEPEKGFRSPCGGRARKAYFFWALVLFLFLLSLANLAITIVLYGVLRVSHGMKNLEFLPEQNLLKFYGDVDFNRLIKRDGIIQSFEMEGLTVESIDGSIVFRFQEPSSKGEHASPASAAIYDMAGVPELPPPTEEPPRKRPSETEELYMDSTKVEVRSVGSFLVRDPESGKQVFSTEFPDFGLPEGVRQLEIEAAQTSRISSPIDKSLYIKSGRQTRLKGNEGVHFHAAEQQIVAEKDIYMKAIDGDVVLDGDGKGNSSVSLDMLDVVIVSDTEPNQVGMDQLCICLPSGKIFRVQIPQDNALRDEPITCANAIVDDICASDIDDGSLRG</sequence>
<gene>
    <name evidence="18" type="ORF">CTOB1V02_LOCUS6344</name>
</gene>